<organism evidence="1 2">
    <name type="scientific">Naganishia onofrii</name>
    <dbReference type="NCBI Taxonomy" id="1851511"/>
    <lineage>
        <taxon>Eukaryota</taxon>
        <taxon>Fungi</taxon>
        <taxon>Dikarya</taxon>
        <taxon>Basidiomycota</taxon>
        <taxon>Agaricomycotina</taxon>
        <taxon>Tremellomycetes</taxon>
        <taxon>Filobasidiales</taxon>
        <taxon>Filobasidiaceae</taxon>
        <taxon>Naganishia</taxon>
    </lineage>
</organism>
<protein>
    <submittedName>
        <fullName evidence="1">Uncharacterized protein</fullName>
    </submittedName>
</protein>
<dbReference type="EMBL" id="JASBWV010000022">
    <property type="protein sequence ID" value="KAJ9119904.1"/>
    <property type="molecule type" value="Genomic_DNA"/>
</dbReference>
<comment type="caution">
    <text evidence="1">The sequence shown here is derived from an EMBL/GenBank/DDBJ whole genome shotgun (WGS) entry which is preliminary data.</text>
</comment>
<evidence type="ECO:0000313" key="2">
    <source>
        <dbReference type="Proteomes" id="UP001234202"/>
    </source>
</evidence>
<dbReference type="Proteomes" id="UP001234202">
    <property type="component" value="Unassembled WGS sequence"/>
</dbReference>
<gene>
    <name evidence="1" type="ORF">QFC24_005387</name>
</gene>
<evidence type="ECO:0000313" key="1">
    <source>
        <dbReference type="EMBL" id="KAJ9119904.1"/>
    </source>
</evidence>
<reference evidence="1" key="1">
    <citation type="submission" date="2023-04" db="EMBL/GenBank/DDBJ databases">
        <title>Draft Genome sequencing of Naganishia species isolated from polar environments using Oxford Nanopore Technology.</title>
        <authorList>
            <person name="Leo P."/>
            <person name="Venkateswaran K."/>
        </authorList>
    </citation>
    <scope>NUCLEOTIDE SEQUENCE</scope>
    <source>
        <strain evidence="1">DBVPG 5303</strain>
    </source>
</reference>
<sequence length="150" mass="16420">MSFDDFALQPSGTIGGADESAQVHMTSSLESEVEYNRLKDSINIQVFKINSNVQGIHRLAEKIGTSQDKMGLQTKKSRADIQSLAAMSSKQEDQTVRSGLDVHLTRAITHENTDAQSNRAKHNEGAFYGNIFVSKGAEAMRGKAEAQYEA</sequence>
<name>A0ACC2X786_9TREE</name>
<proteinExistence type="predicted"/>
<keyword evidence="2" id="KW-1185">Reference proteome</keyword>
<accession>A0ACC2X786</accession>